<dbReference type="Pfam" id="PF02518">
    <property type="entry name" value="HATPase_c"/>
    <property type="match status" value="1"/>
</dbReference>
<dbReference type="InterPro" id="IPR036890">
    <property type="entry name" value="HATPase_C_sf"/>
</dbReference>
<keyword evidence="4 9" id="KW-0418">Kinase</keyword>
<evidence type="ECO:0000256" key="6">
    <source>
        <dbReference type="PROSITE-ProRule" id="PRU00339"/>
    </source>
</evidence>
<evidence type="ECO:0000256" key="2">
    <source>
        <dbReference type="ARBA" id="ARBA00012438"/>
    </source>
</evidence>
<proteinExistence type="predicted"/>
<dbReference type="PROSITE" id="PS50005">
    <property type="entry name" value="TPR"/>
    <property type="match status" value="2"/>
</dbReference>
<dbReference type="Gene3D" id="3.30.565.10">
    <property type="entry name" value="Histidine kinase-like ATPase, C-terminal domain"/>
    <property type="match status" value="1"/>
</dbReference>
<gene>
    <name evidence="9" type="ORF">LZZ85_05800</name>
</gene>
<keyword evidence="7" id="KW-1133">Transmembrane helix</keyword>
<organism evidence="9 10">
    <name type="scientific">Terrimonas ginsenosidimutans</name>
    <dbReference type="NCBI Taxonomy" id="2908004"/>
    <lineage>
        <taxon>Bacteria</taxon>
        <taxon>Pseudomonadati</taxon>
        <taxon>Bacteroidota</taxon>
        <taxon>Chitinophagia</taxon>
        <taxon>Chitinophagales</taxon>
        <taxon>Chitinophagaceae</taxon>
        <taxon>Terrimonas</taxon>
    </lineage>
</organism>
<accession>A0ABS9KN77</accession>
<dbReference type="RefSeq" id="WP_237869531.1">
    <property type="nucleotide sequence ID" value="NZ_JAKLTR010000003.1"/>
</dbReference>
<dbReference type="PROSITE" id="PS50109">
    <property type="entry name" value="HIS_KIN"/>
    <property type="match status" value="1"/>
</dbReference>
<feature type="domain" description="Histidine kinase" evidence="8">
    <location>
        <begin position="465"/>
        <end position="671"/>
    </location>
</feature>
<keyword evidence="7" id="KW-0812">Transmembrane</keyword>
<evidence type="ECO:0000259" key="8">
    <source>
        <dbReference type="PROSITE" id="PS50109"/>
    </source>
</evidence>
<comment type="catalytic activity">
    <reaction evidence="1">
        <text>ATP + protein L-histidine = ADP + protein N-phospho-L-histidine.</text>
        <dbReference type="EC" id="2.7.13.3"/>
    </reaction>
</comment>
<dbReference type="Pfam" id="PF13424">
    <property type="entry name" value="TPR_12"/>
    <property type="match status" value="1"/>
</dbReference>
<dbReference type="Gene3D" id="1.25.40.10">
    <property type="entry name" value="Tetratricopeptide repeat domain"/>
    <property type="match status" value="1"/>
</dbReference>
<comment type="caution">
    <text evidence="9">The sequence shown here is derived from an EMBL/GenBank/DDBJ whole genome shotgun (WGS) entry which is preliminary data.</text>
</comment>
<dbReference type="Proteomes" id="UP001165367">
    <property type="component" value="Unassembled WGS sequence"/>
</dbReference>
<feature type="transmembrane region" description="Helical" evidence="7">
    <location>
        <begin position="414"/>
        <end position="432"/>
    </location>
</feature>
<dbReference type="SUPFAM" id="SSF47384">
    <property type="entry name" value="Homodimeric domain of signal transducing histidine kinase"/>
    <property type="match status" value="1"/>
</dbReference>
<dbReference type="InterPro" id="IPR003661">
    <property type="entry name" value="HisK_dim/P_dom"/>
</dbReference>
<evidence type="ECO:0000256" key="4">
    <source>
        <dbReference type="ARBA" id="ARBA00022777"/>
    </source>
</evidence>
<dbReference type="SUPFAM" id="SSF48452">
    <property type="entry name" value="TPR-like"/>
    <property type="match status" value="2"/>
</dbReference>
<evidence type="ECO:0000313" key="10">
    <source>
        <dbReference type="Proteomes" id="UP001165367"/>
    </source>
</evidence>
<sequence length="671" mass="75162">MKKIILAVTVCVALQCPAQKTGQDLVDSLILELPRAADDTIKIRLYNRIFNTLVNTDTKEALKYARLGLTHAQQMKWQKGIAVFRANLGQFYSNAGNYDSSLLYYQTALSAFQAAKDKQNMSNTYNNMGVAAQNIRADFTAATKFYLQALKIAEEIKDSTRMSNGMHNLSAIYLTQQNFTKALEYEQRALAIRESMGNLDEVAGSLETMGKIFFQLNDITRAKEHFEKAAPMFESTGNIAGLASIWSSLSLVYKGDHRRIIETRIKARDAWNEINPLHSTAITNLGNLGIAYIELVKYDTLHKVQYGDVIPDDRALLLQKAGEYLKGAIQLTEQTGESELRSFFIGSLAEVQELTGDYKNAYFNYRSFKETQDSIYSQENKNKIAAAESQIEIDKKNSELKIKQLALDGQRKTLWGLVAGLVLLATIGILLYRQNQARKRNNELLRQLNTELDTANKVKAKFFAILSHDLRAPIARLSNFLHLQKESPDLINEGQAAKHQQKMVDSADALLENMESMLLWSKGQMDHFAPSIKDISVKDLFTYLGQNFAAETSIHFSFTDTDAIVFRTDEHYLKTIMTNLTANAVKALEHTEDPLIEWKAEAADGVVKLMITDNGPGIDPAIFQSTSISGEDSRFGLGIHIIKDLARVIHCTISTVNVRKGSCVILSLPKK</sequence>
<keyword evidence="10" id="KW-1185">Reference proteome</keyword>
<evidence type="ECO:0000313" key="9">
    <source>
        <dbReference type="EMBL" id="MCG2613782.1"/>
    </source>
</evidence>
<keyword evidence="7" id="KW-0472">Membrane</keyword>
<dbReference type="InterPro" id="IPR019734">
    <property type="entry name" value="TPR_rpt"/>
</dbReference>
<dbReference type="Pfam" id="PF13181">
    <property type="entry name" value="TPR_8"/>
    <property type="match status" value="2"/>
</dbReference>
<keyword evidence="5" id="KW-0902">Two-component regulatory system</keyword>
<dbReference type="InterPro" id="IPR011990">
    <property type="entry name" value="TPR-like_helical_dom_sf"/>
</dbReference>
<keyword evidence="6" id="KW-0802">TPR repeat</keyword>
<evidence type="ECO:0000256" key="1">
    <source>
        <dbReference type="ARBA" id="ARBA00000085"/>
    </source>
</evidence>
<dbReference type="SMART" id="SM00387">
    <property type="entry name" value="HATPase_c"/>
    <property type="match status" value="1"/>
</dbReference>
<keyword evidence="3" id="KW-0808">Transferase</keyword>
<feature type="repeat" description="TPR" evidence="6">
    <location>
        <begin position="203"/>
        <end position="236"/>
    </location>
</feature>
<feature type="repeat" description="TPR" evidence="6">
    <location>
        <begin position="163"/>
        <end position="196"/>
    </location>
</feature>
<dbReference type="CDD" id="cd00082">
    <property type="entry name" value="HisKA"/>
    <property type="match status" value="1"/>
</dbReference>
<reference evidence="9" key="1">
    <citation type="submission" date="2022-01" db="EMBL/GenBank/DDBJ databases">
        <authorList>
            <person name="Jo J.-H."/>
            <person name="Im W.-T."/>
        </authorList>
    </citation>
    <scope>NUCLEOTIDE SEQUENCE</scope>
    <source>
        <strain evidence="9">NA20</strain>
    </source>
</reference>
<dbReference type="PANTHER" id="PTHR43711:SF1">
    <property type="entry name" value="HISTIDINE KINASE 1"/>
    <property type="match status" value="1"/>
</dbReference>
<dbReference type="GO" id="GO:0016301">
    <property type="term" value="F:kinase activity"/>
    <property type="evidence" value="ECO:0007669"/>
    <property type="project" value="UniProtKB-KW"/>
</dbReference>
<name>A0ABS9KN77_9BACT</name>
<dbReference type="SMART" id="SM00028">
    <property type="entry name" value="TPR"/>
    <property type="match status" value="4"/>
</dbReference>
<protein>
    <recommendedName>
        <fullName evidence="2">histidine kinase</fullName>
        <ecNumber evidence="2">2.7.13.3</ecNumber>
    </recommendedName>
</protein>
<dbReference type="PANTHER" id="PTHR43711">
    <property type="entry name" value="TWO-COMPONENT HISTIDINE KINASE"/>
    <property type="match status" value="1"/>
</dbReference>
<evidence type="ECO:0000256" key="3">
    <source>
        <dbReference type="ARBA" id="ARBA00022679"/>
    </source>
</evidence>
<evidence type="ECO:0000256" key="5">
    <source>
        <dbReference type="ARBA" id="ARBA00023012"/>
    </source>
</evidence>
<dbReference type="EC" id="2.7.13.3" evidence="2"/>
<evidence type="ECO:0000256" key="7">
    <source>
        <dbReference type="SAM" id="Phobius"/>
    </source>
</evidence>
<dbReference type="InterPro" id="IPR036097">
    <property type="entry name" value="HisK_dim/P_sf"/>
</dbReference>
<dbReference type="InterPro" id="IPR003594">
    <property type="entry name" value="HATPase_dom"/>
</dbReference>
<dbReference type="InterPro" id="IPR005467">
    <property type="entry name" value="His_kinase_dom"/>
</dbReference>
<dbReference type="InterPro" id="IPR050736">
    <property type="entry name" value="Sensor_HK_Regulatory"/>
</dbReference>
<dbReference type="SUPFAM" id="SSF55874">
    <property type="entry name" value="ATPase domain of HSP90 chaperone/DNA topoisomerase II/histidine kinase"/>
    <property type="match status" value="1"/>
</dbReference>
<dbReference type="Gene3D" id="1.10.287.130">
    <property type="match status" value="1"/>
</dbReference>
<dbReference type="EMBL" id="JAKLTR010000003">
    <property type="protein sequence ID" value="MCG2613782.1"/>
    <property type="molecule type" value="Genomic_DNA"/>
</dbReference>